<proteinExistence type="predicted"/>
<evidence type="ECO:0000313" key="3">
    <source>
        <dbReference type="Proteomes" id="UP000317243"/>
    </source>
</evidence>
<feature type="region of interest" description="Disordered" evidence="1">
    <location>
        <begin position="538"/>
        <end position="569"/>
    </location>
</feature>
<keyword evidence="3" id="KW-1185">Reference proteome</keyword>
<feature type="region of interest" description="Disordered" evidence="1">
    <location>
        <begin position="484"/>
        <end position="503"/>
    </location>
</feature>
<dbReference type="AlphaFoldDB" id="A0A5C5X5W8"/>
<accession>A0A5C5X5W8</accession>
<dbReference type="EMBL" id="SIHI01000001">
    <property type="protein sequence ID" value="TWT58330.1"/>
    <property type="molecule type" value="Genomic_DNA"/>
</dbReference>
<protein>
    <recommendedName>
        <fullName evidence="4">Bacterial Ig-like domain (Group 2)</fullName>
    </recommendedName>
</protein>
<dbReference type="Proteomes" id="UP000317243">
    <property type="component" value="Unassembled WGS sequence"/>
</dbReference>
<dbReference type="RefSeq" id="WP_146508639.1">
    <property type="nucleotide sequence ID" value="NZ_SIHI01000001.1"/>
</dbReference>
<organism evidence="2 3">
    <name type="scientific">Thalassoglobus neptunius</name>
    <dbReference type="NCBI Taxonomy" id="1938619"/>
    <lineage>
        <taxon>Bacteria</taxon>
        <taxon>Pseudomonadati</taxon>
        <taxon>Planctomycetota</taxon>
        <taxon>Planctomycetia</taxon>
        <taxon>Planctomycetales</taxon>
        <taxon>Planctomycetaceae</taxon>
        <taxon>Thalassoglobus</taxon>
    </lineage>
</organism>
<dbReference type="OrthoDB" id="219814at2"/>
<comment type="caution">
    <text evidence="2">The sequence shown here is derived from an EMBL/GenBank/DDBJ whole genome shotgun (WGS) entry which is preliminary data.</text>
</comment>
<name>A0A5C5X5W8_9PLAN</name>
<evidence type="ECO:0008006" key="4">
    <source>
        <dbReference type="Google" id="ProtNLM"/>
    </source>
</evidence>
<evidence type="ECO:0000313" key="2">
    <source>
        <dbReference type="EMBL" id="TWT58330.1"/>
    </source>
</evidence>
<sequence>MPLTTDIAGKKDAHAVRLDREASDAIKKSKLHRKVASAIFFESNGGMSQSKAVATLPEIRAAVGTPDLNMVDVENVLEGLVGSCYYLNWEKNHYRFGLTPNLNQILVTRRGAVQGKEINERIKQDTQELFNKGTKALDRRFFPERSNDVPNRPVLTLAVMGLDHLVGDRSTEKLLETIVRECGTSGRTYKSALLFAVPDSADAIHDATRDVLAWEAIEDDTDTRKQLDEGQERLLKKNLGRAKSDMKEAIWRTYRYLFLLGKDNKLRQIDLGQITSSQANSLVELYVNELSRTDEITPGVGANKLLKYWPPALNEWSTKGVRDAFFSSPRLPRLLDADAIKRTIADGVSQGTLGLATKDASGQLKLSCFNESLSESDLDLADDVFVLKAEDARKLLEPPHLDRIGIRPSNVVLKPGEQASFTCSGVDQYSEPFGMGAVAWSANGGSISEDGLYEAAKETGGGLFTVKAVVDGQEAIAEVRVTIPGKPGGGGDSSPEPAGKTIRWQGEVPPQKWMNFYTKVLSRFASSPGLKLQVTFEVPADGDPGQTKADEARSGLKELGLSDDVQFGS</sequence>
<evidence type="ECO:0000256" key="1">
    <source>
        <dbReference type="SAM" id="MobiDB-lite"/>
    </source>
</evidence>
<reference evidence="2 3" key="1">
    <citation type="submission" date="2019-02" db="EMBL/GenBank/DDBJ databases">
        <title>Deep-cultivation of Planctomycetes and their phenomic and genomic characterization uncovers novel biology.</title>
        <authorList>
            <person name="Wiegand S."/>
            <person name="Jogler M."/>
            <person name="Boedeker C."/>
            <person name="Pinto D."/>
            <person name="Vollmers J."/>
            <person name="Rivas-Marin E."/>
            <person name="Kohn T."/>
            <person name="Peeters S.H."/>
            <person name="Heuer A."/>
            <person name="Rast P."/>
            <person name="Oberbeckmann S."/>
            <person name="Bunk B."/>
            <person name="Jeske O."/>
            <person name="Meyerdierks A."/>
            <person name="Storesund J.E."/>
            <person name="Kallscheuer N."/>
            <person name="Luecker S."/>
            <person name="Lage O.M."/>
            <person name="Pohl T."/>
            <person name="Merkel B.J."/>
            <person name="Hornburger P."/>
            <person name="Mueller R.-W."/>
            <person name="Bruemmer F."/>
            <person name="Labrenz M."/>
            <person name="Spormann A.M."/>
            <person name="Op Den Camp H."/>
            <person name="Overmann J."/>
            <person name="Amann R."/>
            <person name="Jetten M.S.M."/>
            <person name="Mascher T."/>
            <person name="Medema M.H."/>
            <person name="Devos D.P."/>
            <person name="Kaster A.-K."/>
            <person name="Ovreas L."/>
            <person name="Rohde M."/>
            <person name="Galperin M.Y."/>
            <person name="Jogler C."/>
        </authorList>
    </citation>
    <scope>NUCLEOTIDE SEQUENCE [LARGE SCALE GENOMIC DNA]</scope>
    <source>
        <strain evidence="2 3">KOR42</strain>
    </source>
</reference>
<gene>
    <name evidence="2" type="ORF">KOR42_17040</name>
</gene>